<dbReference type="AlphaFoldDB" id="A0AAV9CQ64"/>
<reference evidence="1" key="2">
    <citation type="submission" date="2023-06" db="EMBL/GenBank/DDBJ databases">
        <authorList>
            <person name="Ma L."/>
            <person name="Liu K.-W."/>
            <person name="Li Z."/>
            <person name="Hsiao Y.-Y."/>
            <person name="Qi Y."/>
            <person name="Fu T."/>
            <person name="Tang G."/>
            <person name="Zhang D."/>
            <person name="Sun W.-H."/>
            <person name="Liu D.-K."/>
            <person name="Li Y."/>
            <person name="Chen G.-Z."/>
            <person name="Liu X.-D."/>
            <person name="Liao X.-Y."/>
            <person name="Jiang Y.-T."/>
            <person name="Yu X."/>
            <person name="Hao Y."/>
            <person name="Huang J."/>
            <person name="Zhao X.-W."/>
            <person name="Ke S."/>
            <person name="Chen Y.-Y."/>
            <person name="Wu W.-L."/>
            <person name="Hsu J.-L."/>
            <person name="Lin Y.-F."/>
            <person name="Huang M.-D."/>
            <person name="Li C.-Y."/>
            <person name="Huang L."/>
            <person name="Wang Z.-W."/>
            <person name="Zhao X."/>
            <person name="Zhong W.-Y."/>
            <person name="Peng D.-H."/>
            <person name="Ahmad S."/>
            <person name="Lan S."/>
            <person name="Zhang J.-S."/>
            <person name="Tsai W.-C."/>
            <person name="Van De Peer Y."/>
            <person name="Liu Z.-J."/>
        </authorList>
    </citation>
    <scope>NUCLEOTIDE SEQUENCE</scope>
    <source>
        <strain evidence="1">CP</strain>
        <tissue evidence="1">Leaves</tissue>
    </source>
</reference>
<reference evidence="1" key="1">
    <citation type="journal article" date="2023" name="Nat. Commun.">
        <title>Diploid and tetraploid genomes of Acorus and the evolution of monocots.</title>
        <authorList>
            <person name="Ma L."/>
            <person name="Liu K.W."/>
            <person name="Li Z."/>
            <person name="Hsiao Y.Y."/>
            <person name="Qi Y."/>
            <person name="Fu T."/>
            <person name="Tang G.D."/>
            <person name="Zhang D."/>
            <person name="Sun W.H."/>
            <person name="Liu D.K."/>
            <person name="Li Y."/>
            <person name="Chen G.Z."/>
            <person name="Liu X.D."/>
            <person name="Liao X.Y."/>
            <person name="Jiang Y.T."/>
            <person name="Yu X."/>
            <person name="Hao Y."/>
            <person name="Huang J."/>
            <person name="Zhao X.W."/>
            <person name="Ke S."/>
            <person name="Chen Y.Y."/>
            <person name="Wu W.L."/>
            <person name="Hsu J.L."/>
            <person name="Lin Y.F."/>
            <person name="Huang M.D."/>
            <person name="Li C.Y."/>
            <person name="Huang L."/>
            <person name="Wang Z.W."/>
            <person name="Zhao X."/>
            <person name="Zhong W.Y."/>
            <person name="Peng D.H."/>
            <person name="Ahmad S."/>
            <person name="Lan S."/>
            <person name="Zhang J.S."/>
            <person name="Tsai W.C."/>
            <person name="Van de Peer Y."/>
            <person name="Liu Z.J."/>
        </authorList>
    </citation>
    <scope>NUCLEOTIDE SEQUENCE</scope>
    <source>
        <strain evidence="1">CP</strain>
    </source>
</reference>
<evidence type="ECO:0000313" key="1">
    <source>
        <dbReference type="EMBL" id="KAK1290982.1"/>
    </source>
</evidence>
<gene>
    <name evidence="1" type="ORF">QJS10_CPB18g02050</name>
</gene>
<name>A0AAV9CQ64_ACOCL</name>
<accession>A0AAV9CQ64</accession>
<comment type="caution">
    <text evidence="1">The sequence shown here is derived from an EMBL/GenBank/DDBJ whole genome shotgun (WGS) entry which is preliminary data.</text>
</comment>
<proteinExistence type="predicted"/>
<keyword evidence="2" id="KW-1185">Reference proteome</keyword>
<dbReference type="Proteomes" id="UP001180020">
    <property type="component" value="Unassembled WGS sequence"/>
</dbReference>
<protein>
    <submittedName>
        <fullName evidence="1">Uncharacterized protein</fullName>
    </submittedName>
</protein>
<organism evidence="1 2">
    <name type="scientific">Acorus calamus</name>
    <name type="common">Sweet flag</name>
    <dbReference type="NCBI Taxonomy" id="4465"/>
    <lineage>
        <taxon>Eukaryota</taxon>
        <taxon>Viridiplantae</taxon>
        <taxon>Streptophyta</taxon>
        <taxon>Embryophyta</taxon>
        <taxon>Tracheophyta</taxon>
        <taxon>Spermatophyta</taxon>
        <taxon>Magnoliopsida</taxon>
        <taxon>Liliopsida</taxon>
        <taxon>Acoraceae</taxon>
        <taxon>Acorus</taxon>
    </lineage>
</organism>
<evidence type="ECO:0000313" key="2">
    <source>
        <dbReference type="Proteomes" id="UP001180020"/>
    </source>
</evidence>
<sequence>MWKIMKSAVTVDSTDKIVEEIVAISDGSGASKVSKSVDDTAEEISTISAGSVIKHNPSVEDVGMVHLRRWLLNQEMVKSRLRKSV</sequence>
<dbReference type="EMBL" id="JAUJYO010000018">
    <property type="protein sequence ID" value="KAK1290982.1"/>
    <property type="molecule type" value="Genomic_DNA"/>
</dbReference>